<keyword evidence="2" id="KW-1185">Reference proteome</keyword>
<dbReference type="EMBL" id="CM044707">
    <property type="protein sequence ID" value="KAI5654588.1"/>
    <property type="molecule type" value="Genomic_DNA"/>
</dbReference>
<accession>A0ACC0A3D4</accession>
<comment type="caution">
    <text evidence="1">The sequence shown here is derived from an EMBL/GenBank/DDBJ whole genome shotgun (WGS) entry which is preliminary data.</text>
</comment>
<gene>
    <name evidence="1" type="ORF">M9H77_31775</name>
</gene>
<reference evidence="2" key="1">
    <citation type="journal article" date="2023" name="Nat. Plants">
        <title>Single-cell RNA sequencing provides a high-resolution roadmap for understanding the multicellular compartmentation of specialized metabolism.</title>
        <authorList>
            <person name="Sun S."/>
            <person name="Shen X."/>
            <person name="Li Y."/>
            <person name="Li Y."/>
            <person name="Wang S."/>
            <person name="Li R."/>
            <person name="Zhang H."/>
            <person name="Shen G."/>
            <person name="Guo B."/>
            <person name="Wei J."/>
            <person name="Xu J."/>
            <person name="St-Pierre B."/>
            <person name="Chen S."/>
            <person name="Sun C."/>
        </authorList>
    </citation>
    <scope>NUCLEOTIDE SEQUENCE [LARGE SCALE GENOMIC DNA]</scope>
</reference>
<dbReference type="Proteomes" id="UP001060085">
    <property type="component" value="Linkage Group LG07"/>
</dbReference>
<evidence type="ECO:0000313" key="1">
    <source>
        <dbReference type="EMBL" id="KAI5654588.1"/>
    </source>
</evidence>
<evidence type="ECO:0000313" key="2">
    <source>
        <dbReference type="Proteomes" id="UP001060085"/>
    </source>
</evidence>
<protein>
    <submittedName>
        <fullName evidence="1">Uncharacterized protein</fullName>
    </submittedName>
</protein>
<organism evidence="1 2">
    <name type="scientific">Catharanthus roseus</name>
    <name type="common">Madagascar periwinkle</name>
    <name type="synonym">Vinca rosea</name>
    <dbReference type="NCBI Taxonomy" id="4058"/>
    <lineage>
        <taxon>Eukaryota</taxon>
        <taxon>Viridiplantae</taxon>
        <taxon>Streptophyta</taxon>
        <taxon>Embryophyta</taxon>
        <taxon>Tracheophyta</taxon>
        <taxon>Spermatophyta</taxon>
        <taxon>Magnoliopsida</taxon>
        <taxon>eudicotyledons</taxon>
        <taxon>Gunneridae</taxon>
        <taxon>Pentapetalae</taxon>
        <taxon>asterids</taxon>
        <taxon>lamiids</taxon>
        <taxon>Gentianales</taxon>
        <taxon>Apocynaceae</taxon>
        <taxon>Rauvolfioideae</taxon>
        <taxon>Vinceae</taxon>
        <taxon>Catharanthinae</taxon>
        <taxon>Catharanthus</taxon>
    </lineage>
</organism>
<proteinExistence type="predicted"/>
<name>A0ACC0A3D4_CATRO</name>
<sequence>MAKFLISLCYALCLLASILINTYFFKSLLLDGKWWLNQLSWTQTAAAEAEAVAAEYCSGHGRAYVDGVVINGKPVCECNTCFTGPDCSQPVIDCAADADSGDPLYLEPFWMQHAGSSAVVVAGWHRMAYEFPDDSVLSQELLDHIRKLHAIAKNAVTEGRYILFGGGSTLLLNAAVFALSPDNSSSPAKVVADAPYYPYYRSQTEFFQNAKYEFLGDASLAKNMSEDTNFIEFVTSPNNPDGHLKEAVLQGPYVKTIYDRAYYWPLYTAIPAPADEDVMLFTISKLTGHAGSRFGWGIIKDKNVYDRMVQYVDMSQMSISTDTQLRALKLLKAITKDDASGKEFFEFGYNIMRDRWDSVNKIISMSKRFSSQEISPQYCTYFKRVIEPSPAYVWLKCEREEDSNCNDVLRAAKIIARPGTRFDVEDRFARLTSLKGQDDFDMLLYRLKQLVLTTSSEEGAKAAISFLKVNKNHTTKAAPYKAIRKIKMKSQENVAFA</sequence>